<evidence type="ECO:0000313" key="2">
    <source>
        <dbReference type="EMBL" id="JAG13033.1"/>
    </source>
</evidence>
<dbReference type="GO" id="GO:0003676">
    <property type="term" value="F:nucleic acid binding"/>
    <property type="evidence" value="ECO:0007669"/>
    <property type="project" value="InterPro"/>
</dbReference>
<dbReference type="PANTHER" id="PTHR37984:SF5">
    <property type="entry name" value="PROTEIN NYNRIN-LIKE"/>
    <property type="match status" value="1"/>
</dbReference>
<dbReference type="GO" id="GO:0015074">
    <property type="term" value="P:DNA integration"/>
    <property type="evidence" value="ECO:0007669"/>
    <property type="project" value="InterPro"/>
</dbReference>
<evidence type="ECO:0000259" key="1">
    <source>
        <dbReference type="PROSITE" id="PS50994"/>
    </source>
</evidence>
<reference evidence="2" key="1">
    <citation type="journal article" date="2014" name="PLoS ONE">
        <title>Transcriptome-Based Identification of ABC Transporters in the Western Tarnished Plant Bug Lygus hesperus.</title>
        <authorList>
            <person name="Hull J.J."/>
            <person name="Chaney K."/>
            <person name="Geib S.M."/>
            <person name="Fabrick J.A."/>
            <person name="Brent C.S."/>
            <person name="Walsh D."/>
            <person name="Lavine L.C."/>
        </authorList>
    </citation>
    <scope>NUCLEOTIDE SEQUENCE</scope>
</reference>
<sequence length="109" mass="12609">MKTSIQNYINQCELCLQCKYDRHPIKPKFKETTTPQKPFEIVHIDKLSIEKQKFLTIVDKFSKFGLAYPVNTASSVEVCDKLLDFIMHHGIVKQIVCDNGAEFNTQRTT</sequence>
<dbReference type="EMBL" id="GBHO01030571">
    <property type="protein sequence ID" value="JAG13033.1"/>
    <property type="molecule type" value="Transcribed_RNA"/>
</dbReference>
<dbReference type="SUPFAM" id="SSF53098">
    <property type="entry name" value="Ribonuclease H-like"/>
    <property type="match status" value="1"/>
</dbReference>
<dbReference type="Gene3D" id="3.30.420.10">
    <property type="entry name" value="Ribonuclease H-like superfamily/Ribonuclease H"/>
    <property type="match status" value="1"/>
</dbReference>
<protein>
    <submittedName>
        <fullName evidence="2">Retrovirus-related Pol polyprotein from transposon gypsy</fullName>
    </submittedName>
</protein>
<gene>
    <name evidence="2" type="primary">pol_362</name>
    <name evidence="2" type="ORF">CM83_100417</name>
</gene>
<dbReference type="InterPro" id="IPR001584">
    <property type="entry name" value="Integrase_cat-core"/>
</dbReference>
<reference evidence="2" key="2">
    <citation type="submission" date="2014-07" db="EMBL/GenBank/DDBJ databases">
        <authorList>
            <person name="Hull J."/>
        </authorList>
    </citation>
    <scope>NUCLEOTIDE SEQUENCE</scope>
</reference>
<name>A0A0A9X2N7_LYGHE</name>
<feature type="domain" description="Integrase catalytic" evidence="1">
    <location>
        <begin position="34"/>
        <end position="109"/>
    </location>
</feature>
<proteinExistence type="predicted"/>
<organism evidence="2">
    <name type="scientific">Lygus hesperus</name>
    <name type="common">Western plant bug</name>
    <dbReference type="NCBI Taxonomy" id="30085"/>
    <lineage>
        <taxon>Eukaryota</taxon>
        <taxon>Metazoa</taxon>
        <taxon>Ecdysozoa</taxon>
        <taxon>Arthropoda</taxon>
        <taxon>Hexapoda</taxon>
        <taxon>Insecta</taxon>
        <taxon>Pterygota</taxon>
        <taxon>Neoptera</taxon>
        <taxon>Paraneoptera</taxon>
        <taxon>Hemiptera</taxon>
        <taxon>Heteroptera</taxon>
        <taxon>Panheteroptera</taxon>
        <taxon>Cimicomorpha</taxon>
        <taxon>Miridae</taxon>
        <taxon>Mirini</taxon>
        <taxon>Lygus</taxon>
    </lineage>
</organism>
<dbReference type="PANTHER" id="PTHR37984">
    <property type="entry name" value="PROTEIN CBG26694"/>
    <property type="match status" value="1"/>
</dbReference>
<dbReference type="AlphaFoldDB" id="A0A0A9X2N7"/>
<dbReference type="InterPro" id="IPR012337">
    <property type="entry name" value="RNaseH-like_sf"/>
</dbReference>
<accession>A0A0A9X2N7</accession>
<dbReference type="PROSITE" id="PS50994">
    <property type="entry name" value="INTEGRASE"/>
    <property type="match status" value="1"/>
</dbReference>
<dbReference type="InterPro" id="IPR050951">
    <property type="entry name" value="Retrovirus_Pol_polyprotein"/>
</dbReference>
<dbReference type="InterPro" id="IPR036397">
    <property type="entry name" value="RNaseH_sf"/>
</dbReference>